<protein>
    <recommendedName>
        <fullName evidence="2">G-patch domain-containing protein</fullName>
    </recommendedName>
</protein>
<dbReference type="CDD" id="cd01647">
    <property type="entry name" value="RT_LTR"/>
    <property type="match status" value="1"/>
</dbReference>
<comment type="caution">
    <text evidence="3">The sequence shown here is derived from an EMBL/GenBank/DDBJ whole genome shotgun (WGS) entry which is preliminary data.</text>
</comment>
<dbReference type="Pfam" id="PF00078">
    <property type="entry name" value="RVT_1"/>
    <property type="match status" value="1"/>
</dbReference>
<dbReference type="InterPro" id="IPR000477">
    <property type="entry name" value="RT_dom"/>
</dbReference>
<sequence>MAEEDRVDISEEVNPPIPVHSQSPPTHAPPPSTPAGILPAYSGTPPTHLPPPTSSGVPLPRVSQTSSASDDQARFTALEGTVNLLAASMTANMAELFALLRGSNRASSSSTPPLGQWPTVDLTPWIPPTQVPKSTDAPAPPTLHTSTVHPFTSPFPPPPAPTAVPLPPATFLSSEQALSAPPPISIPAPAAVYTIPPPMVFPAPSAPALTHFQAAELPPYPSLQPHVGLSYQAPPPINTTFLEPGTPNHAAQFASPTHFLAEADTEQERRLKRMEETIRALQASETRSDARYGDCSLFPGMQLPSKGKMLQYWDHEEFVIHSFQDNLSGSALDWFMSLKAEDIPTWADLSRKFIDQYQYCAETPPTLLELSMKEMAQGQRFKEYATKWRAQAVKHIPPISEVQQIQLFHSTLRGVYYSHLLAHTSSFSDLIEAGKKLDLGIKLGRMEGPTSKGEESPKKASTTTTSSTGRRGREVTVNAVNPTHPAPQQYSINYTPLPPTVPAYAPPAPQYRPQHPSPVVHHYASTPPQTSQYRPASSGPSQSTLQVPPPQGQPGSAVQSHTRKQYPPLSVPLAHIYQQLRASNKIGTIAPGPNFDPTIQDRSKQCEYHRGALGHTLNNCWKLRERIQEMIDAKELTFNAVRSPNVQANPLPDHGPTQGPSINMIGICVLEEDGSEQGGPSPFVIEYVPTEATVGFVGIGASPTPFVIDIPVQEPYSDDKVPWTYEEGVGNLEQQFNVMGVTRSGRLYENPATADKGKAPAAAEEAEAFMKVIKASEYKVVEQMAKSSAHVSLLALLLSLEPHREALLRVLTAAQVPKGMSPDRMEETINSIFSNTISFPDDELPSEGCAHSLALHIVYKCNNHIVDLNRVRPSKTAVRAFDGSRREVNGEIDLLIDVGPCSFSVTFQVLDIPNAFSLLLGRPWIHSAGTIPSSLHQKLKFIVEERIITVNGEEDYAIYKETAVPYISVGNDENLPFHSFETISVIRDYREVRPSLADRMIGKVLLSHNYIPGTGLGAHGQGISRPIEVEEYKHRRGLGFRPSCHEIVEARRGNHLRCLVVHYGRLSRGMQVPPLSHFFPGPPFIIGSTLDGPSSDFDDTLDALPTMYIVTEEIPSGVHIRPAQENEELNNWTSVLRYSAVIADVLVPEIEESLRRLEDRQLTSLEPMEEINVGTEEEPRTLKIGTGLDPTQRARMIDFLTKYQEVFAWSYADMPGLDPSIVKHFLPLDTESFSRYNQIRMAEEDKIKTTFTTVWGTFCYRVMPFGLKNAGATYQRAMVTLFHDMMHKEIEVYIDDMIAKSKEGEDHLVNLKRLFDRLKEYKLRLNPAKCTFGARSGKLLGFVVSERGIEVDPNKVKAIRELPPSSSVRETNANHSFACSARTQQ</sequence>
<dbReference type="PANTHER" id="PTHR32108:SF9">
    <property type="entry name" value="REVERSE TRANSCRIPTASE RNASE H-LIKE DOMAIN-CONTAINING PROTEIN"/>
    <property type="match status" value="1"/>
</dbReference>
<dbReference type="Proteomes" id="UP000233551">
    <property type="component" value="Unassembled WGS sequence"/>
</dbReference>
<gene>
    <name evidence="3" type="ORF">CRG98_008178</name>
</gene>
<feature type="compositionally biased region" description="Pro residues" evidence="1">
    <location>
        <begin position="496"/>
        <end position="510"/>
    </location>
</feature>
<feature type="region of interest" description="Disordered" evidence="1">
    <location>
        <begin position="1366"/>
        <end position="1385"/>
    </location>
</feature>
<dbReference type="Gene3D" id="3.10.10.10">
    <property type="entry name" value="HIV Type 1 Reverse Transcriptase, subunit A, domain 1"/>
    <property type="match status" value="1"/>
</dbReference>
<reference evidence="3 4" key="1">
    <citation type="submission" date="2017-11" db="EMBL/GenBank/DDBJ databases">
        <title>De-novo sequencing of pomegranate (Punica granatum L.) genome.</title>
        <authorList>
            <person name="Akparov Z."/>
            <person name="Amiraslanov A."/>
            <person name="Hajiyeva S."/>
            <person name="Abbasov M."/>
            <person name="Kaur K."/>
            <person name="Hamwieh A."/>
            <person name="Solovyev V."/>
            <person name="Salamov A."/>
            <person name="Braich B."/>
            <person name="Kosarev P."/>
            <person name="Mahmoud A."/>
            <person name="Hajiyev E."/>
            <person name="Babayeva S."/>
            <person name="Izzatullayeva V."/>
            <person name="Mammadov A."/>
            <person name="Mammadov A."/>
            <person name="Sharifova S."/>
            <person name="Ojaghi J."/>
            <person name="Eynullazada K."/>
            <person name="Bayramov B."/>
            <person name="Abdulazimova A."/>
            <person name="Shahmuradov I."/>
        </authorList>
    </citation>
    <scope>NUCLEOTIDE SEQUENCE [LARGE SCALE GENOMIC DNA]</scope>
    <source>
        <strain evidence="4">cv. AG2017</strain>
        <tissue evidence="3">Leaf</tissue>
    </source>
</reference>
<dbReference type="InterPro" id="IPR043128">
    <property type="entry name" value="Rev_trsase/Diguanyl_cyclase"/>
</dbReference>
<dbReference type="EMBL" id="PGOL01000377">
    <property type="protein sequence ID" value="PKI71427.1"/>
    <property type="molecule type" value="Genomic_DNA"/>
</dbReference>
<organism evidence="3 4">
    <name type="scientific">Punica granatum</name>
    <name type="common">Pomegranate</name>
    <dbReference type="NCBI Taxonomy" id="22663"/>
    <lineage>
        <taxon>Eukaryota</taxon>
        <taxon>Viridiplantae</taxon>
        <taxon>Streptophyta</taxon>
        <taxon>Embryophyta</taxon>
        <taxon>Tracheophyta</taxon>
        <taxon>Spermatophyta</taxon>
        <taxon>Magnoliopsida</taxon>
        <taxon>eudicotyledons</taxon>
        <taxon>Gunneridae</taxon>
        <taxon>Pentapetalae</taxon>
        <taxon>rosids</taxon>
        <taxon>malvids</taxon>
        <taxon>Myrtales</taxon>
        <taxon>Lythraceae</taxon>
        <taxon>Punica</taxon>
    </lineage>
</organism>
<dbReference type="InterPro" id="IPR043502">
    <property type="entry name" value="DNA/RNA_pol_sf"/>
</dbReference>
<feature type="region of interest" description="Disordered" evidence="1">
    <location>
        <begin position="1"/>
        <end position="71"/>
    </location>
</feature>
<evidence type="ECO:0000313" key="4">
    <source>
        <dbReference type="Proteomes" id="UP000233551"/>
    </source>
</evidence>
<dbReference type="InterPro" id="IPR000467">
    <property type="entry name" value="G_patch_dom"/>
</dbReference>
<dbReference type="PROSITE" id="PS50174">
    <property type="entry name" value="G_PATCH"/>
    <property type="match status" value="1"/>
</dbReference>
<dbReference type="CDD" id="cd00303">
    <property type="entry name" value="retropepsin_like"/>
    <property type="match status" value="1"/>
</dbReference>
<dbReference type="GO" id="GO:0003676">
    <property type="term" value="F:nucleic acid binding"/>
    <property type="evidence" value="ECO:0007669"/>
    <property type="project" value="InterPro"/>
</dbReference>
<evidence type="ECO:0000313" key="3">
    <source>
        <dbReference type="EMBL" id="PKI71427.1"/>
    </source>
</evidence>
<dbReference type="STRING" id="22663.A0A2I0KSH3"/>
<accession>A0A2I0KSH3</accession>
<name>A0A2I0KSH3_PUNGR</name>
<dbReference type="Pfam" id="PF03732">
    <property type="entry name" value="Retrotrans_gag"/>
    <property type="match status" value="1"/>
</dbReference>
<keyword evidence="4" id="KW-1185">Reference proteome</keyword>
<feature type="region of interest" description="Disordered" evidence="1">
    <location>
        <begin position="444"/>
        <end position="563"/>
    </location>
</feature>
<feature type="domain" description="G-patch" evidence="2">
    <location>
        <begin position="997"/>
        <end position="1043"/>
    </location>
</feature>
<evidence type="ECO:0000256" key="1">
    <source>
        <dbReference type="SAM" id="MobiDB-lite"/>
    </source>
</evidence>
<dbReference type="PANTHER" id="PTHR32108">
    <property type="entry name" value="DNA-DIRECTED RNA POLYMERASE SUBUNIT ALPHA"/>
    <property type="match status" value="1"/>
</dbReference>
<feature type="region of interest" description="Disordered" evidence="1">
    <location>
        <begin position="132"/>
        <end position="158"/>
    </location>
</feature>
<dbReference type="SUPFAM" id="SSF56672">
    <property type="entry name" value="DNA/RNA polymerases"/>
    <property type="match status" value="1"/>
</dbReference>
<dbReference type="Pfam" id="PF01585">
    <property type="entry name" value="G-patch"/>
    <property type="match status" value="1"/>
</dbReference>
<dbReference type="Gene3D" id="3.30.70.270">
    <property type="match status" value="1"/>
</dbReference>
<evidence type="ECO:0000259" key="2">
    <source>
        <dbReference type="PROSITE" id="PS50174"/>
    </source>
</evidence>
<feature type="compositionally biased region" description="Polar residues" evidence="1">
    <location>
        <begin position="526"/>
        <end position="546"/>
    </location>
</feature>
<proteinExistence type="predicted"/>
<dbReference type="SMART" id="SM00443">
    <property type="entry name" value="G_patch"/>
    <property type="match status" value="1"/>
</dbReference>
<feature type="compositionally biased region" description="Polar residues" evidence="1">
    <location>
        <begin position="478"/>
        <end position="493"/>
    </location>
</feature>
<dbReference type="InterPro" id="IPR005162">
    <property type="entry name" value="Retrotrans_gag_dom"/>
</dbReference>